<evidence type="ECO:0000313" key="2">
    <source>
        <dbReference type="EMBL" id="SFH61255.1"/>
    </source>
</evidence>
<gene>
    <name evidence="2" type="ORF">SAMN05216258_10166</name>
</gene>
<organism evidence="2 3">
    <name type="scientific">Albimonas pacifica</name>
    <dbReference type="NCBI Taxonomy" id="1114924"/>
    <lineage>
        <taxon>Bacteria</taxon>
        <taxon>Pseudomonadati</taxon>
        <taxon>Pseudomonadota</taxon>
        <taxon>Alphaproteobacteria</taxon>
        <taxon>Rhodobacterales</taxon>
        <taxon>Paracoccaceae</taxon>
        <taxon>Albimonas</taxon>
    </lineage>
</organism>
<sequence length="293" mass="30170">MSGPQKRPARGGPQGRMLPDGRRLHLNHGPIDLVIEAEGDHDEAQAALLQAARRFDGLLEELTAELPLLRRPLDPADPPALEGPIARRMLAATLPFAGRFITPMAAVAGAVADEVLEAMIVGRRLTKAYVNDGGDVAIHLGPGQEMRAALAVGDHARNAGTAVIRHEDPARGIATSGRGGRSLSLGIAEAATVLAPSAALADAAATLIANAVDLPGHPAVTRGPARDEDPDSDLGEREATLAVGPLSAGDAARALDAGLAVAEEFRARGLIQAAALFLQDQARVCGPIAPVLD</sequence>
<dbReference type="Gene3D" id="3.10.520.10">
    <property type="entry name" value="ApbE-like domains"/>
    <property type="match status" value="1"/>
</dbReference>
<name>A0A1I3BG18_9RHOB</name>
<keyword evidence="3" id="KW-1185">Reference proteome</keyword>
<evidence type="ECO:0000256" key="1">
    <source>
        <dbReference type="SAM" id="MobiDB-lite"/>
    </source>
</evidence>
<proteinExistence type="predicted"/>
<dbReference type="AlphaFoldDB" id="A0A1I3BG18"/>
<protein>
    <recommendedName>
        <fullName evidence="4">FAD:protein FMN transferase</fullName>
    </recommendedName>
</protein>
<dbReference type="InterPro" id="IPR003374">
    <property type="entry name" value="ApbE-like_sf"/>
</dbReference>
<reference evidence="2 3" key="1">
    <citation type="submission" date="2016-10" db="EMBL/GenBank/DDBJ databases">
        <authorList>
            <person name="de Groot N.N."/>
        </authorList>
    </citation>
    <scope>NUCLEOTIDE SEQUENCE [LARGE SCALE GENOMIC DNA]</scope>
    <source>
        <strain evidence="2 3">CGMCC 1.11030</strain>
    </source>
</reference>
<evidence type="ECO:0008006" key="4">
    <source>
        <dbReference type="Google" id="ProtNLM"/>
    </source>
</evidence>
<dbReference type="RefSeq" id="WP_092856596.1">
    <property type="nucleotide sequence ID" value="NZ_FOQH01000001.1"/>
</dbReference>
<dbReference type="SUPFAM" id="SSF143631">
    <property type="entry name" value="ApbE-like"/>
    <property type="match status" value="1"/>
</dbReference>
<accession>A0A1I3BG18</accession>
<dbReference type="EMBL" id="FOQH01000001">
    <property type="protein sequence ID" value="SFH61255.1"/>
    <property type="molecule type" value="Genomic_DNA"/>
</dbReference>
<dbReference type="InterPro" id="IPR007183">
    <property type="entry name" value="UPF0280"/>
</dbReference>
<evidence type="ECO:0000313" key="3">
    <source>
        <dbReference type="Proteomes" id="UP000199377"/>
    </source>
</evidence>
<dbReference type="STRING" id="1114924.SAMN05216258_10166"/>
<dbReference type="PIRSF" id="PIRSF006421">
    <property type="entry name" value="UCP006421"/>
    <property type="match status" value="1"/>
</dbReference>
<dbReference type="Proteomes" id="UP000199377">
    <property type="component" value="Unassembled WGS sequence"/>
</dbReference>
<feature type="region of interest" description="Disordered" evidence="1">
    <location>
        <begin position="1"/>
        <end position="22"/>
    </location>
</feature>
<dbReference type="NCBIfam" id="NF003322">
    <property type="entry name" value="PRK04334.1-2"/>
    <property type="match status" value="1"/>
</dbReference>
<dbReference type="OrthoDB" id="9814719at2"/>